<dbReference type="InterPro" id="IPR052125">
    <property type="entry name" value="KLHDC10"/>
</dbReference>
<dbReference type="PANTHER" id="PTHR46428">
    <property type="entry name" value="KELCH DOMAIN-CONTAINING PROTEIN 10"/>
    <property type="match status" value="1"/>
</dbReference>
<feature type="region of interest" description="Disordered" evidence="6">
    <location>
        <begin position="625"/>
        <end position="727"/>
    </location>
</feature>
<evidence type="ECO:0000256" key="1">
    <source>
        <dbReference type="ARBA" id="ARBA00022441"/>
    </source>
</evidence>
<accession>A0AAD5MI21</accession>
<feature type="region of interest" description="Disordered" evidence="6">
    <location>
        <begin position="500"/>
        <end position="529"/>
    </location>
</feature>
<dbReference type="Pfam" id="PF24681">
    <property type="entry name" value="Kelch_KLHDC2_KLHL20_DRC7"/>
    <property type="match status" value="1"/>
</dbReference>
<dbReference type="InterPro" id="IPR013087">
    <property type="entry name" value="Znf_C2H2_type"/>
</dbReference>
<keyword evidence="1" id="KW-0880">Kelch repeat</keyword>
<dbReference type="SUPFAM" id="SSF117281">
    <property type="entry name" value="Kelch motif"/>
    <property type="match status" value="2"/>
</dbReference>
<dbReference type="InterPro" id="IPR001279">
    <property type="entry name" value="Metallo-B-lactamas"/>
</dbReference>
<dbReference type="PROSITE" id="PS50157">
    <property type="entry name" value="ZINC_FINGER_C2H2_2"/>
    <property type="match status" value="2"/>
</dbReference>
<proteinExistence type="inferred from homology"/>
<evidence type="ECO:0000259" key="7">
    <source>
        <dbReference type="PROSITE" id="PS50157"/>
    </source>
</evidence>
<comment type="caution">
    <text evidence="8">The sequence shown here is derived from an EMBL/GenBank/DDBJ whole genome shotgun (WGS) entry which is preliminary data.</text>
</comment>
<dbReference type="PROSITE" id="PS00028">
    <property type="entry name" value="ZINC_FINGER_C2H2_1"/>
    <property type="match status" value="2"/>
</dbReference>
<dbReference type="Gene3D" id="3.30.160.60">
    <property type="entry name" value="Classic Zinc Finger"/>
    <property type="match status" value="1"/>
</dbReference>
<dbReference type="SUPFAM" id="SSF57667">
    <property type="entry name" value="beta-beta-alpha zinc fingers"/>
    <property type="match status" value="1"/>
</dbReference>
<keyword evidence="2" id="KW-0677">Repeat</keyword>
<feature type="domain" description="C2H2-type" evidence="7">
    <location>
        <begin position="543"/>
        <end position="568"/>
    </location>
</feature>
<evidence type="ECO:0000256" key="2">
    <source>
        <dbReference type="ARBA" id="ARBA00022737"/>
    </source>
</evidence>
<evidence type="ECO:0000313" key="9">
    <source>
        <dbReference type="Proteomes" id="UP001196413"/>
    </source>
</evidence>
<name>A0AAD5MI21_PARTN</name>
<dbReference type="EMBL" id="JAHQIW010003527">
    <property type="protein sequence ID" value="KAJ1358952.1"/>
    <property type="molecule type" value="Genomic_DNA"/>
</dbReference>
<dbReference type="GO" id="GO:0032874">
    <property type="term" value="P:positive regulation of stress-activated MAPK cascade"/>
    <property type="evidence" value="ECO:0007669"/>
    <property type="project" value="TreeGrafter"/>
</dbReference>
<evidence type="ECO:0000256" key="3">
    <source>
        <dbReference type="ARBA" id="ARBA00038487"/>
    </source>
</evidence>
<feature type="compositionally biased region" description="Low complexity" evidence="6">
    <location>
        <begin position="666"/>
        <end position="686"/>
    </location>
</feature>
<evidence type="ECO:0000256" key="6">
    <source>
        <dbReference type="SAM" id="MobiDB-lite"/>
    </source>
</evidence>
<protein>
    <recommendedName>
        <fullName evidence="4">Kelch domain-containing protein 10</fullName>
    </recommendedName>
</protein>
<feature type="domain" description="C2H2-type" evidence="7">
    <location>
        <begin position="612"/>
        <end position="640"/>
    </location>
</feature>
<evidence type="ECO:0000256" key="4">
    <source>
        <dbReference type="ARBA" id="ARBA00041041"/>
    </source>
</evidence>
<keyword evidence="5" id="KW-0863">Zinc-finger</keyword>
<dbReference type="SUPFAM" id="SSF56281">
    <property type="entry name" value="Metallo-hydrolase/oxidoreductase"/>
    <property type="match status" value="1"/>
</dbReference>
<keyword evidence="9" id="KW-1185">Reference proteome</keyword>
<organism evidence="8 9">
    <name type="scientific">Parelaphostrongylus tenuis</name>
    <name type="common">Meningeal worm</name>
    <dbReference type="NCBI Taxonomy" id="148309"/>
    <lineage>
        <taxon>Eukaryota</taxon>
        <taxon>Metazoa</taxon>
        <taxon>Ecdysozoa</taxon>
        <taxon>Nematoda</taxon>
        <taxon>Chromadorea</taxon>
        <taxon>Rhabditida</taxon>
        <taxon>Rhabditina</taxon>
        <taxon>Rhabditomorpha</taxon>
        <taxon>Strongyloidea</taxon>
        <taxon>Metastrongylidae</taxon>
        <taxon>Parelaphostrongylus</taxon>
    </lineage>
</organism>
<dbReference type="GO" id="GO:0008270">
    <property type="term" value="F:zinc ion binding"/>
    <property type="evidence" value="ECO:0007669"/>
    <property type="project" value="UniProtKB-KW"/>
</dbReference>
<sequence>MSGLFDGGREKIESNDSSDEVNLMTFRELPVGPLSRGNQPAPRSGHRIFTDDQFLYVIGGFDRTVNRPDGKIYREVWRYSLFTHEWSRMDVQGDFPSALASFALSQSSPYSNHVILFGGTAVPFGTSTSSSVHLLSFDDDSNSVHSTRIPVEGVKLGTYGHAMLRGSDPNTFYVIGGTTGHNFFLDVDKLTCKNGMWNWSNEAVAAPNMEGRYRFEAVLNEDLIYLFGGGRPDHVTEFRTLTVFDTKKKAFMEINTYPDESIKNEDLEDGYPKGRRCHSVTRWKRNVIIVGGCSADNTDVDIRYVDMYGDVWSFNLDSHQWKKMAFELTTPLFFHDATITREGCLLVWGGVLDRFSTMRTNSGQYCYLEPPSLRTLAAHALRPYIDYRSTDEANQLRISRVTNLVHEICNHVPATRRSIQCQTIQDLIAHIEFTHIPPLEDEYRQKASQAQCCPEENRASATPNMPLSCVYRLYRVAQNPQPCAPDVVRITFNHYRKRQLDPNGTPAVPNIAAATPKKEEPASVDSYGEDLSECGPNDQEDRYCCAVSECQKRFRTGAGLRLHSRTAHGVILQENTLSNQPVGNGSGNRPSSQSEQLPLTVSPTKYAASRPYKCHQCSKRYKTTAGLSNHVDQSHRKQSGGCGTPSSTDSAPPSPSPAVLDQLISQARAHGQATAAAQEQQRLQQRPLPVQVASSNTHQYGQVTSQPPLPVRSLSSTHQRYSHGSIATQQNSQILQQKHLQPRRSQFGSHQLAQVTPSNSAQQFLHSVSIFFFSKKMDEDGGASSDIMCFTPLGSGQEVGRSCHLLHFKGKKILLDCGVHPGMHGVDALPFVDFIDIEEIDLLLITHFHLDHCGALPWLLEKNWIPREVLHDSRD</sequence>
<gene>
    <name evidence="8" type="ORF">KIN20_017537</name>
</gene>
<dbReference type="InterPro" id="IPR036866">
    <property type="entry name" value="RibonucZ/Hydroxyglut_hydro"/>
</dbReference>
<feature type="region of interest" description="Disordered" evidence="6">
    <location>
        <begin position="572"/>
        <end position="599"/>
    </location>
</feature>
<feature type="compositionally biased region" description="Polar residues" evidence="6">
    <location>
        <begin position="573"/>
        <end position="599"/>
    </location>
</feature>
<dbReference type="Gene3D" id="2.120.10.80">
    <property type="entry name" value="Kelch-type beta propeller"/>
    <property type="match status" value="2"/>
</dbReference>
<feature type="compositionally biased region" description="Polar residues" evidence="6">
    <location>
        <begin position="692"/>
        <end position="706"/>
    </location>
</feature>
<dbReference type="InterPro" id="IPR006652">
    <property type="entry name" value="Kelch_1"/>
</dbReference>
<dbReference type="InterPro" id="IPR015915">
    <property type="entry name" value="Kelch-typ_b-propeller"/>
</dbReference>
<dbReference type="InterPro" id="IPR036236">
    <property type="entry name" value="Znf_C2H2_sf"/>
</dbReference>
<dbReference type="SMART" id="SM00355">
    <property type="entry name" value="ZnF_C2H2"/>
    <property type="match status" value="2"/>
</dbReference>
<dbReference type="AlphaFoldDB" id="A0AAD5MI21"/>
<dbReference type="Gene3D" id="3.60.15.10">
    <property type="entry name" value="Ribonuclease Z/Hydroxyacylglutathione hydrolase-like"/>
    <property type="match status" value="1"/>
</dbReference>
<evidence type="ECO:0000313" key="8">
    <source>
        <dbReference type="EMBL" id="KAJ1358952.1"/>
    </source>
</evidence>
<comment type="similarity">
    <text evidence="3">Belongs to the KLHDC10 family.</text>
</comment>
<dbReference type="Proteomes" id="UP001196413">
    <property type="component" value="Unassembled WGS sequence"/>
</dbReference>
<reference evidence="8" key="1">
    <citation type="submission" date="2021-06" db="EMBL/GenBank/DDBJ databases">
        <title>Parelaphostrongylus tenuis whole genome reference sequence.</title>
        <authorList>
            <person name="Garwood T.J."/>
            <person name="Larsen P.A."/>
            <person name="Fountain-Jones N.M."/>
            <person name="Garbe J.R."/>
            <person name="Macchietto M.G."/>
            <person name="Kania S.A."/>
            <person name="Gerhold R.W."/>
            <person name="Richards J.E."/>
            <person name="Wolf T.M."/>
        </authorList>
    </citation>
    <scope>NUCLEOTIDE SEQUENCE</scope>
    <source>
        <strain evidence="8">MNPRO001-30</strain>
        <tissue evidence="8">Meninges</tissue>
    </source>
</reference>
<dbReference type="Pfam" id="PF00753">
    <property type="entry name" value="Lactamase_B"/>
    <property type="match status" value="1"/>
</dbReference>
<dbReference type="PANTHER" id="PTHR46428:SF1">
    <property type="entry name" value="KELCH DOMAIN-CONTAINING PROTEIN 10"/>
    <property type="match status" value="1"/>
</dbReference>
<keyword evidence="5" id="KW-0479">Metal-binding</keyword>
<evidence type="ECO:0000256" key="5">
    <source>
        <dbReference type="PROSITE-ProRule" id="PRU00042"/>
    </source>
</evidence>
<dbReference type="Pfam" id="PF01344">
    <property type="entry name" value="Kelch_1"/>
    <property type="match status" value="1"/>
</dbReference>
<keyword evidence="5" id="KW-0862">Zinc</keyword>